<dbReference type="InterPro" id="IPR016177">
    <property type="entry name" value="DNA-bd_dom_sf"/>
</dbReference>
<dbReference type="InterPro" id="IPR036955">
    <property type="entry name" value="AP2/ERF_dom_sf"/>
</dbReference>
<evidence type="ECO:0000256" key="7">
    <source>
        <dbReference type="ARBA" id="ARBA00024343"/>
    </source>
</evidence>
<sequence>MSVQDRGKQIVVRQPGQGWSLLVHITEAFKCFSRPLQRWRIDSWLEALPGIHEMHWNLPEIKCQQDDGVPSVDEAGGVRLSEPRHELKAEEEVQHRRGSASASTPGRRFKGIRPATKTTSSWVTEIRPTNAAERIWLGSYPTPGQAARAFDVGTFYCNKKRKLYNFPDSVHNLPSCEEINRLPAKQQKRRIQELAKQVATLTR</sequence>
<proteinExistence type="inferred from homology"/>
<keyword evidence="3" id="KW-0238">DNA-binding</keyword>
<dbReference type="Gene3D" id="3.30.730.10">
    <property type="entry name" value="AP2/ERF domain"/>
    <property type="match status" value="1"/>
</dbReference>
<dbReference type="SUPFAM" id="SSF54171">
    <property type="entry name" value="DNA-binding domain"/>
    <property type="match status" value="1"/>
</dbReference>
<evidence type="ECO:0000259" key="9">
    <source>
        <dbReference type="PROSITE" id="PS51032"/>
    </source>
</evidence>
<feature type="compositionally biased region" description="Basic and acidic residues" evidence="8">
    <location>
        <begin position="84"/>
        <end position="95"/>
    </location>
</feature>
<dbReference type="PANTHER" id="PTHR31839">
    <property type="entry name" value="DEHYDRATION-RESPONSIVE ELEMENT-BINDING PROTEIN 1D"/>
    <property type="match status" value="1"/>
</dbReference>
<reference evidence="10" key="1">
    <citation type="submission" date="2024-02" db="EMBL/GenBank/DDBJ databases">
        <authorList>
            <consortium name="ELIXIR-Norway"/>
            <consortium name="Elixir Norway"/>
        </authorList>
    </citation>
    <scope>NUCLEOTIDE SEQUENCE</scope>
</reference>
<organism evidence="10 11">
    <name type="scientific">Sphagnum troendelagicum</name>
    <dbReference type="NCBI Taxonomy" id="128251"/>
    <lineage>
        <taxon>Eukaryota</taxon>
        <taxon>Viridiplantae</taxon>
        <taxon>Streptophyta</taxon>
        <taxon>Embryophyta</taxon>
        <taxon>Bryophyta</taxon>
        <taxon>Sphagnophytina</taxon>
        <taxon>Sphagnopsida</taxon>
        <taxon>Sphagnales</taxon>
        <taxon>Sphagnaceae</taxon>
        <taxon>Sphagnum</taxon>
    </lineage>
</organism>
<accession>A0ABP0TH38</accession>
<dbReference type="PANTHER" id="PTHR31839:SF2">
    <property type="entry name" value="DEHYDRATION-RESPONSIVE ELEMENT-BINDING PROTEIN 1D"/>
    <property type="match status" value="1"/>
</dbReference>
<evidence type="ECO:0000256" key="2">
    <source>
        <dbReference type="ARBA" id="ARBA00023015"/>
    </source>
</evidence>
<keyword evidence="4" id="KW-0010">Activator</keyword>
<gene>
    <name evidence="10" type="ORF">CSSPTR1EN2_LOCUS3500</name>
</gene>
<evidence type="ECO:0000256" key="6">
    <source>
        <dbReference type="ARBA" id="ARBA00023242"/>
    </source>
</evidence>
<evidence type="ECO:0000256" key="4">
    <source>
        <dbReference type="ARBA" id="ARBA00023159"/>
    </source>
</evidence>
<dbReference type="InterPro" id="IPR001471">
    <property type="entry name" value="AP2/ERF_dom"/>
</dbReference>
<evidence type="ECO:0000313" key="11">
    <source>
        <dbReference type="Proteomes" id="UP001497512"/>
    </source>
</evidence>
<keyword evidence="2" id="KW-0805">Transcription regulation</keyword>
<keyword evidence="6" id="KW-0539">Nucleus</keyword>
<evidence type="ECO:0000256" key="1">
    <source>
        <dbReference type="ARBA" id="ARBA00004123"/>
    </source>
</evidence>
<protein>
    <recommendedName>
        <fullName evidence="9">AP2/ERF domain-containing protein</fullName>
    </recommendedName>
</protein>
<feature type="region of interest" description="Disordered" evidence="8">
    <location>
        <begin position="84"/>
        <end position="114"/>
    </location>
</feature>
<keyword evidence="11" id="KW-1185">Reference proteome</keyword>
<evidence type="ECO:0000256" key="5">
    <source>
        <dbReference type="ARBA" id="ARBA00023163"/>
    </source>
</evidence>
<comment type="similarity">
    <text evidence="7">Belongs to the AP2/ERF transcription factor family. ERF subfamily.</text>
</comment>
<name>A0ABP0TH38_9BRYO</name>
<evidence type="ECO:0000313" key="10">
    <source>
        <dbReference type="EMBL" id="CAK9196491.1"/>
    </source>
</evidence>
<keyword evidence="5" id="KW-0804">Transcription</keyword>
<evidence type="ECO:0000256" key="3">
    <source>
        <dbReference type="ARBA" id="ARBA00023125"/>
    </source>
</evidence>
<evidence type="ECO:0000256" key="8">
    <source>
        <dbReference type="SAM" id="MobiDB-lite"/>
    </source>
</evidence>
<dbReference type="EMBL" id="OZ019903">
    <property type="protein sequence ID" value="CAK9196491.1"/>
    <property type="molecule type" value="Genomic_DNA"/>
</dbReference>
<dbReference type="PROSITE" id="PS51032">
    <property type="entry name" value="AP2_ERF"/>
    <property type="match status" value="1"/>
</dbReference>
<comment type="subcellular location">
    <subcellularLocation>
        <location evidence="1">Nucleus</location>
    </subcellularLocation>
</comment>
<dbReference type="InterPro" id="IPR045277">
    <property type="entry name" value="DRE1A-I"/>
</dbReference>
<dbReference type="SMART" id="SM00380">
    <property type="entry name" value="AP2"/>
    <property type="match status" value="1"/>
</dbReference>
<feature type="domain" description="AP2/ERF" evidence="9">
    <location>
        <begin position="108"/>
        <end position="167"/>
    </location>
</feature>
<dbReference type="Proteomes" id="UP001497512">
    <property type="component" value="Chromosome 11"/>
</dbReference>